<dbReference type="AlphaFoldDB" id="A0A2N7WHV3"/>
<evidence type="ECO:0000313" key="3">
    <source>
        <dbReference type="EMBL" id="PMS28875.1"/>
    </source>
</evidence>
<dbReference type="SMART" id="SM00507">
    <property type="entry name" value="HNHc"/>
    <property type="match status" value="1"/>
</dbReference>
<keyword evidence="4" id="KW-1185">Reference proteome</keyword>
<organism evidence="2 5">
    <name type="scientific">Paraburkholderia rhynchosiae</name>
    <dbReference type="NCBI Taxonomy" id="487049"/>
    <lineage>
        <taxon>Bacteria</taxon>
        <taxon>Pseudomonadati</taxon>
        <taxon>Pseudomonadota</taxon>
        <taxon>Betaproteobacteria</taxon>
        <taxon>Burkholderiales</taxon>
        <taxon>Burkholderiaceae</taxon>
        <taxon>Paraburkholderia</taxon>
    </lineage>
</organism>
<dbReference type="GO" id="GO:0003676">
    <property type="term" value="F:nucleic acid binding"/>
    <property type="evidence" value="ECO:0007669"/>
    <property type="project" value="InterPro"/>
</dbReference>
<dbReference type="EMBL" id="PNXY01000015">
    <property type="protein sequence ID" value="PMS28875.1"/>
    <property type="molecule type" value="Genomic_DNA"/>
</dbReference>
<dbReference type="InterPro" id="IPR003615">
    <property type="entry name" value="HNH_nuc"/>
</dbReference>
<dbReference type="RefSeq" id="WP_102633997.1">
    <property type="nucleotide sequence ID" value="NZ_CADIJZ010000006.1"/>
</dbReference>
<proteinExistence type="predicted"/>
<dbReference type="CDD" id="cd00085">
    <property type="entry name" value="HNHc"/>
    <property type="match status" value="1"/>
</dbReference>
<reference evidence="2 5" key="2">
    <citation type="submission" date="2020-04" db="EMBL/GenBank/DDBJ databases">
        <authorList>
            <person name="De Canck E."/>
        </authorList>
    </citation>
    <scope>NUCLEOTIDE SEQUENCE [LARGE SCALE GENOMIC DNA]</scope>
    <source>
        <strain evidence="2 5">LMG 27174</strain>
    </source>
</reference>
<dbReference type="Gene3D" id="1.10.30.50">
    <property type="match status" value="1"/>
</dbReference>
<dbReference type="GO" id="GO:0008270">
    <property type="term" value="F:zinc ion binding"/>
    <property type="evidence" value="ECO:0007669"/>
    <property type="project" value="InterPro"/>
</dbReference>
<dbReference type="InterPro" id="IPR002711">
    <property type="entry name" value="HNH"/>
</dbReference>
<evidence type="ECO:0000313" key="4">
    <source>
        <dbReference type="Proteomes" id="UP000235659"/>
    </source>
</evidence>
<evidence type="ECO:0000313" key="5">
    <source>
        <dbReference type="Proteomes" id="UP000494205"/>
    </source>
</evidence>
<keyword evidence="3" id="KW-0540">Nuclease</keyword>
<dbReference type="Proteomes" id="UP000235659">
    <property type="component" value="Unassembled WGS sequence"/>
</dbReference>
<dbReference type="Proteomes" id="UP000494205">
    <property type="component" value="Unassembled WGS sequence"/>
</dbReference>
<dbReference type="EMBL" id="CADIJZ010000006">
    <property type="protein sequence ID" value="CAB3665311.1"/>
    <property type="molecule type" value="Genomic_DNA"/>
</dbReference>
<reference evidence="3 4" key="1">
    <citation type="submission" date="2018-01" db="EMBL/GenBank/DDBJ databases">
        <title>Whole genome analyses suggest that Burkholderia sensu lato contains two further novel genera in the rhizoxinica-symbiotica group Mycetohabitans gen. nov., and Trinickia gen. nov.: implications for the evolution of diazotrophy and nodulation in the Burkholderiaceae.</title>
        <authorList>
            <person name="Estrada-de los Santos P."/>
            <person name="Palmer M."/>
            <person name="Chavez-Ramirez B."/>
            <person name="Beukes C."/>
            <person name="Steenkamp E.T."/>
            <person name="Hirsch A.M."/>
            <person name="Manyaka P."/>
            <person name="Maluk M."/>
            <person name="Lafos M."/>
            <person name="Crook M."/>
            <person name="Gross E."/>
            <person name="Simon M.F."/>
            <person name="Bueno dos Reis Junior F."/>
            <person name="Poole P.S."/>
            <person name="Venter S.N."/>
            <person name="James E.K."/>
        </authorList>
    </citation>
    <scope>NUCLEOTIDE SEQUENCE [LARGE SCALE GENOMIC DNA]</scope>
    <source>
        <strain evidence="3 4">WSM 3937</strain>
    </source>
</reference>
<name>A0A2N7WHV3_9BURK</name>
<evidence type="ECO:0000259" key="1">
    <source>
        <dbReference type="SMART" id="SM00507"/>
    </source>
</evidence>
<feature type="domain" description="HNH nuclease" evidence="1">
    <location>
        <begin position="17"/>
        <end position="73"/>
    </location>
</feature>
<keyword evidence="3" id="KW-0378">Hydrolase</keyword>
<evidence type="ECO:0000313" key="2">
    <source>
        <dbReference type="EMBL" id="CAB3665311.1"/>
    </source>
</evidence>
<gene>
    <name evidence="3" type="ORF">C0Z16_20820</name>
    <name evidence="2" type="ORF">LMG27174_01849</name>
</gene>
<accession>A0A2N7WHV3</accession>
<dbReference type="Pfam" id="PF01844">
    <property type="entry name" value="HNH"/>
    <property type="match status" value="1"/>
</dbReference>
<dbReference type="GO" id="GO:0004519">
    <property type="term" value="F:endonuclease activity"/>
    <property type="evidence" value="ECO:0007669"/>
    <property type="project" value="UniProtKB-KW"/>
</dbReference>
<sequence>MASLYLGRLKPEERQQLVQKLYGMQHGSCFICEQPIDLQVQKNTIDIDHVVPLTLGGKDDQSNFALTHDSCNRSKQASNLEVARILHRFKRLKDDLETEDRSPNLGDLLQQAGGGDQRLGFKLMNEALTYSFGEIGDNTLRTVPVYQDALSGFRFFFANLPIQYLAHDDHINPRSIGPNISKLVEEFYQKRPQLHVPLAWIKSAEGRSAIHVFDGQHKAAAQIMLGARELPVRVFIDPDPDTLITTNTNAGTTLKQVAFDKSVQRHLGSSLYQDRIERFRKETGRPEGDLSFSERDLVSHFKGQSREIKRYILDAVRNAVTSDSSNKLRDFIDFGGRGKESPLSYSSVEKTFYSFFVYQEVLETPINYRAEEGENPRLVESAQILRLMNLIADLLYVDRFDPEIGTDKIESKLQKGEAIKHDHLRAFRMSKEEILYNWLQYVGQVARNYFITLGRPDPKDRLFQIPFPDQVWGNIQKFIDNLLALPLWVNTDFSETIFGGKQVTGFWRAVFETGRTPQGMQVLAKPINLIEMIN</sequence>
<protein>
    <submittedName>
        <fullName evidence="3">HNH endonuclease</fullName>
    </submittedName>
</protein>
<dbReference type="OrthoDB" id="9134725at2"/>
<keyword evidence="3" id="KW-0255">Endonuclease</keyword>